<protein>
    <submittedName>
        <fullName evidence="1">Uncharacterized protein</fullName>
    </submittedName>
</protein>
<reference evidence="2" key="1">
    <citation type="journal article" date="2019" name="Int. J. Syst. Evol. Microbiol.">
        <title>The Global Catalogue of Microorganisms (GCM) 10K type strain sequencing project: providing services to taxonomists for standard genome sequencing and annotation.</title>
        <authorList>
            <consortium name="The Broad Institute Genomics Platform"/>
            <consortium name="The Broad Institute Genome Sequencing Center for Infectious Disease"/>
            <person name="Wu L."/>
            <person name="Ma J."/>
        </authorList>
    </citation>
    <scope>NUCLEOTIDE SEQUENCE [LARGE SCALE GENOMIC DNA]</scope>
    <source>
        <strain evidence="2">CCUG 43114</strain>
    </source>
</reference>
<gene>
    <name evidence="1" type="ORF">ACFPJ6_05910</name>
</gene>
<evidence type="ECO:0000313" key="1">
    <source>
        <dbReference type="EMBL" id="MFC5380317.1"/>
    </source>
</evidence>
<organism evidence="1 2">
    <name type="scientific">Aquipuribacter nitratireducens</name>
    <dbReference type="NCBI Taxonomy" id="650104"/>
    <lineage>
        <taxon>Bacteria</taxon>
        <taxon>Bacillati</taxon>
        <taxon>Actinomycetota</taxon>
        <taxon>Actinomycetes</taxon>
        <taxon>Micrococcales</taxon>
        <taxon>Intrasporangiaceae</taxon>
        <taxon>Aquipuribacter</taxon>
    </lineage>
</organism>
<accession>A0ABW0GLR7</accession>
<dbReference type="EMBL" id="JBHSLD010000006">
    <property type="protein sequence ID" value="MFC5380317.1"/>
    <property type="molecule type" value="Genomic_DNA"/>
</dbReference>
<sequence length="184" mass="18006">MSSTRRLSRGGVAALAAALAVTAVLVVLLLRSTGGDDLPDTVAGLPAAGRDDGVARLERALRDDDTVADVAGRLYDDGTTRAAVLVVTPADPLTDETAGRLVSGVLRAAGASPEAVTASAGAARPSTDGEALLACAGEAGAPTCVAVDGSRAVVAVATGLAAPDPLAWLDDVREDVVDGAAPAG</sequence>
<dbReference type="RefSeq" id="WP_340267327.1">
    <property type="nucleotide sequence ID" value="NZ_JBBEOG010000001.1"/>
</dbReference>
<proteinExistence type="predicted"/>
<dbReference type="Proteomes" id="UP001596122">
    <property type="component" value="Unassembled WGS sequence"/>
</dbReference>
<keyword evidence="2" id="KW-1185">Reference proteome</keyword>
<evidence type="ECO:0000313" key="2">
    <source>
        <dbReference type="Proteomes" id="UP001596122"/>
    </source>
</evidence>
<name>A0ABW0GLR7_9MICO</name>
<comment type="caution">
    <text evidence="1">The sequence shown here is derived from an EMBL/GenBank/DDBJ whole genome shotgun (WGS) entry which is preliminary data.</text>
</comment>